<name>A0A1H4DT25_9RHOB</name>
<dbReference type="PROSITE" id="PS51819">
    <property type="entry name" value="VOC"/>
    <property type="match status" value="2"/>
</dbReference>
<dbReference type="InterPro" id="IPR004360">
    <property type="entry name" value="Glyas_Fos-R_dOase_dom"/>
</dbReference>
<dbReference type="Gene3D" id="3.10.180.10">
    <property type="entry name" value="2,3-Dihydroxybiphenyl 1,2-Dioxygenase, domain 1"/>
    <property type="match status" value="2"/>
</dbReference>
<organism evidence="2 3">
    <name type="scientific">Rubrimonas cliftonensis</name>
    <dbReference type="NCBI Taxonomy" id="89524"/>
    <lineage>
        <taxon>Bacteria</taxon>
        <taxon>Pseudomonadati</taxon>
        <taxon>Pseudomonadota</taxon>
        <taxon>Alphaproteobacteria</taxon>
        <taxon>Rhodobacterales</taxon>
        <taxon>Paracoccaceae</taxon>
        <taxon>Rubrimonas</taxon>
    </lineage>
</organism>
<dbReference type="Proteomes" id="UP000198703">
    <property type="component" value="Unassembled WGS sequence"/>
</dbReference>
<gene>
    <name evidence="2" type="ORF">SAMN05444370_11128</name>
</gene>
<dbReference type="InterPro" id="IPR037523">
    <property type="entry name" value="VOC_core"/>
</dbReference>
<dbReference type="STRING" id="89524.SAMN05444370_11128"/>
<dbReference type="CDD" id="cd08347">
    <property type="entry name" value="PcpA_C_like"/>
    <property type="match status" value="1"/>
</dbReference>
<dbReference type="InterPro" id="IPR052537">
    <property type="entry name" value="Extradiol_RC_dioxygenase"/>
</dbReference>
<dbReference type="SUPFAM" id="SSF54593">
    <property type="entry name" value="Glyoxalase/Bleomycin resistance protein/Dihydroxybiphenyl dioxygenase"/>
    <property type="match status" value="1"/>
</dbReference>
<evidence type="ECO:0000313" key="3">
    <source>
        <dbReference type="Proteomes" id="UP000198703"/>
    </source>
</evidence>
<sequence>MTHVEGLHHVTAIASSASGADRFYSHALGLRRVKQTVNFDDPGAWHLYYADGAGAPGTVMTFFVWPGARRGRRGAGQVALTQFAVPPGALSFWRARLPGLGATPVDGEAPFGDAAALFADPDGLLFALVETEDARAPWTTPEIDPAIAIRGFRGVTLSLSDGAGVGEVLRLFGYAWEATAPGLTRWRLPGSAAGVVDVRENPDEPQGSDGAGTVHHVAFAVKDRAAQLAVRAAMEAHGLRVTEPIDRDYFWAIYARTPGGVLFEVATDEPGFAVDEPFESLGEALKLPRRHEPLRDRIEAALPPLAG</sequence>
<dbReference type="Pfam" id="PF00903">
    <property type="entry name" value="Glyoxalase"/>
    <property type="match status" value="1"/>
</dbReference>
<feature type="domain" description="VOC" evidence="1">
    <location>
        <begin position="151"/>
        <end position="268"/>
    </location>
</feature>
<dbReference type="InterPro" id="IPR029068">
    <property type="entry name" value="Glyas_Bleomycin-R_OHBP_Dase"/>
</dbReference>
<evidence type="ECO:0000313" key="2">
    <source>
        <dbReference type="EMBL" id="SEA75904.1"/>
    </source>
</evidence>
<dbReference type="PANTHER" id="PTHR36110:SF2">
    <property type="entry name" value="RING-CLEAVING DIOXYGENASE MHQE-RELATED"/>
    <property type="match status" value="1"/>
</dbReference>
<dbReference type="OrthoDB" id="9785698at2"/>
<keyword evidence="3" id="KW-1185">Reference proteome</keyword>
<dbReference type="AlphaFoldDB" id="A0A1H4DT25"/>
<feature type="domain" description="VOC" evidence="1">
    <location>
        <begin position="6"/>
        <end position="131"/>
    </location>
</feature>
<dbReference type="PANTHER" id="PTHR36110">
    <property type="entry name" value="RING-CLEAVING DIOXYGENASE MHQE-RELATED"/>
    <property type="match status" value="1"/>
</dbReference>
<reference evidence="2 3" key="1">
    <citation type="submission" date="2016-10" db="EMBL/GenBank/DDBJ databases">
        <authorList>
            <person name="de Groot N.N."/>
        </authorList>
    </citation>
    <scope>NUCLEOTIDE SEQUENCE [LARGE SCALE GENOMIC DNA]</scope>
    <source>
        <strain evidence="2 3">DSM 15345</strain>
    </source>
</reference>
<protein>
    <submittedName>
        <fullName evidence="2">Glyoxalase family protein</fullName>
    </submittedName>
</protein>
<proteinExistence type="predicted"/>
<dbReference type="RefSeq" id="WP_093254780.1">
    <property type="nucleotide sequence ID" value="NZ_FNQM01000011.1"/>
</dbReference>
<accession>A0A1H4DT25</accession>
<dbReference type="EMBL" id="FNQM01000011">
    <property type="protein sequence ID" value="SEA75904.1"/>
    <property type="molecule type" value="Genomic_DNA"/>
</dbReference>
<evidence type="ECO:0000259" key="1">
    <source>
        <dbReference type="PROSITE" id="PS51819"/>
    </source>
</evidence>